<feature type="region of interest" description="Disordered" evidence="5">
    <location>
        <begin position="1"/>
        <end position="73"/>
    </location>
</feature>
<reference evidence="8" key="2">
    <citation type="journal article" date="2017" name="Nat. Plants">
        <title>The Aegilops tauschii genome reveals multiple impacts of transposons.</title>
        <authorList>
            <person name="Zhao G."/>
            <person name="Zou C."/>
            <person name="Li K."/>
            <person name="Wang K."/>
            <person name="Li T."/>
            <person name="Gao L."/>
            <person name="Zhang X."/>
            <person name="Wang H."/>
            <person name="Yang Z."/>
            <person name="Liu X."/>
            <person name="Jiang W."/>
            <person name="Mao L."/>
            <person name="Kong X."/>
            <person name="Jiao Y."/>
            <person name="Jia J."/>
        </authorList>
    </citation>
    <scope>NUCLEOTIDE SEQUENCE [LARGE SCALE GENOMIC DNA]</scope>
    <source>
        <strain evidence="8">cv. AL8/78</strain>
    </source>
</reference>
<dbReference type="EnsemblPlants" id="AET4Gv20612500.1">
    <property type="protein sequence ID" value="AET4Gv20612500.1"/>
    <property type="gene ID" value="AET4Gv20612500"/>
</dbReference>
<protein>
    <recommendedName>
        <fullName evidence="4">Ninja-family protein</fullName>
    </recommendedName>
    <alternativeName>
        <fullName evidence="4">ABI-binding protein</fullName>
    </alternativeName>
</protein>
<evidence type="ECO:0000256" key="2">
    <source>
        <dbReference type="ARBA" id="ARBA00006081"/>
    </source>
</evidence>
<dbReference type="Gramene" id="AET4Gv20612500.1">
    <property type="protein sequence ID" value="AET4Gv20612500.1"/>
    <property type="gene ID" value="AET4Gv20612500"/>
</dbReference>
<dbReference type="Pfam" id="PF16135">
    <property type="entry name" value="TDBD"/>
    <property type="match status" value="1"/>
</dbReference>
<reference evidence="8" key="1">
    <citation type="journal article" date="2014" name="Science">
        <title>Ancient hybridizations among the ancestral genomes of bread wheat.</title>
        <authorList>
            <consortium name="International Wheat Genome Sequencing Consortium,"/>
            <person name="Marcussen T."/>
            <person name="Sandve S.R."/>
            <person name="Heier L."/>
            <person name="Spannagl M."/>
            <person name="Pfeifer M."/>
            <person name="Jakobsen K.S."/>
            <person name="Wulff B.B."/>
            <person name="Steuernagel B."/>
            <person name="Mayer K.F."/>
            <person name="Olsen O.A."/>
        </authorList>
    </citation>
    <scope>NUCLEOTIDE SEQUENCE [LARGE SCALE GENOMIC DNA]</scope>
    <source>
        <strain evidence="8">cv. AL8/78</strain>
    </source>
</reference>
<comment type="function">
    <text evidence="4">Acts as a negative regulator of abscisic acid (ABA) response.</text>
</comment>
<dbReference type="STRING" id="200361.A0A453IM50"/>
<feature type="compositionally biased region" description="Basic and acidic residues" evidence="5">
    <location>
        <begin position="129"/>
        <end position="139"/>
    </location>
</feature>
<dbReference type="AlphaFoldDB" id="A0A453IM50"/>
<evidence type="ECO:0000256" key="4">
    <source>
        <dbReference type="RuleBase" id="RU369029"/>
    </source>
</evidence>
<feature type="region of interest" description="Disordered" evidence="5">
    <location>
        <begin position="118"/>
        <end position="142"/>
    </location>
</feature>
<evidence type="ECO:0000313" key="7">
    <source>
        <dbReference type="EnsemblPlants" id="AET4Gv20612500.1"/>
    </source>
</evidence>
<evidence type="ECO:0000259" key="6">
    <source>
        <dbReference type="Pfam" id="PF16135"/>
    </source>
</evidence>
<evidence type="ECO:0000256" key="5">
    <source>
        <dbReference type="SAM" id="MobiDB-lite"/>
    </source>
</evidence>
<feature type="domain" description="Tify" evidence="6">
    <location>
        <begin position="322"/>
        <end position="356"/>
    </location>
</feature>
<reference evidence="7" key="4">
    <citation type="submission" date="2019-03" db="UniProtKB">
        <authorList>
            <consortium name="EnsemblPlants"/>
        </authorList>
    </citation>
    <scope>IDENTIFICATION</scope>
</reference>
<dbReference type="InterPro" id="IPR032308">
    <property type="entry name" value="TDBD"/>
</dbReference>
<dbReference type="GO" id="GO:0005634">
    <property type="term" value="C:nucleus"/>
    <property type="evidence" value="ECO:0007669"/>
    <property type="project" value="UniProtKB-SubCell"/>
</dbReference>
<dbReference type="PANTHER" id="PTHR31413:SF49">
    <property type="entry name" value="NINJA-FAMILY PROTEIN MODD"/>
    <property type="match status" value="1"/>
</dbReference>
<keyword evidence="3 4" id="KW-0539">Nucleus</keyword>
<sequence>QPLSPVAPRSPRRRPAVPRALPLRPGSAPPRATPRAPSWHDKCPTGRRPVPALPKIPFTPTPRKPRGGPPERSTLFLLRQRASPSTCEAAASRASPRSLLGRALLFVASAPAMDAYSKDMPRGVGGGDDGEKKVRRSESGTEEVDLTLELSLGGRLGAKRRRVEGLAGSSSVAVAPPAPVGTNSSQGAGFPPHGVAVEPSALLRATLNPFLGSACAAEVQPSATPLRSIKMEPVEGTPRAEGRSLSSAVVPWSEGTNGVMATASSLAVAVMMAATLGSRGEQQGASERHAALAREMPLVWTSGLHNGMRTVGFLYQYSRVDELRIMCVCHGSFLTPAEFVEHAGGGQVANPLRSIIVKTPSWL</sequence>
<dbReference type="Proteomes" id="UP000015105">
    <property type="component" value="Chromosome 4D"/>
</dbReference>
<dbReference type="GO" id="GO:0045892">
    <property type="term" value="P:negative regulation of DNA-templated transcription"/>
    <property type="evidence" value="ECO:0007669"/>
    <property type="project" value="TreeGrafter"/>
</dbReference>
<dbReference type="GO" id="GO:0007165">
    <property type="term" value="P:signal transduction"/>
    <property type="evidence" value="ECO:0007669"/>
    <property type="project" value="InterPro"/>
</dbReference>
<dbReference type="PANTHER" id="PTHR31413">
    <property type="entry name" value="AFP HOMOLOG 2"/>
    <property type="match status" value="1"/>
</dbReference>
<feature type="compositionally biased region" description="Pro residues" evidence="5">
    <location>
        <begin position="51"/>
        <end position="62"/>
    </location>
</feature>
<feature type="region of interest" description="Disordered" evidence="5">
    <location>
        <begin position="166"/>
        <end position="192"/>
    </location>
</feature>
<organism evidence="7 8">
    <name type="scientific">Aegilops tauschii subsp. strangulata</name>
    <name type="common">Goatgrass</name>
    <dbReference type="NCBI Taxonomy" id="200361"/>
    <lineage>
        <taxon>Eukaryota</taxon>
        <taxon>Viridiplantae</taxon>
        <taxon>Streptophyta</taxon>
        <taxon>Embryophyta</taxon>
        <taxon>Tracheophyta</taxon>
        <taxon>Spermatophyta</taxon>
        <taxon>Magnoliopsida</taxon>
        <taxon>Liliopsida</taxon>
        <taxon>Poales</taxon>
        <taxon>Poaceae</taxon>
        <taxon>BOP clade</taxon>
        <taxon>Pooideae</taxon>
        <taxon>Triticodae</taxon>
        <taxon>Triticeae</taxon>
        <taxon>Triticinae</taxon>
        <taxon>Aegilops</taxon>
    </lineage>
</organism>
<evidence type="ECO:0000256" key="1">
    <source>
        <dbReference type="ARBA" id="ARBA00004123"/>
    </source>
</evidence>
<reference evidence="7" key="3">
    <citation type="journal article" date="2017" name="Nature">
        <title>Genome sequence of the progenitor of the wheat D genome Aegilops tauschii.</title>
        <authorList>
            <person name="Luo M.C."/>
            <person name="Gu Y.Q."/>
            <person name="Puiu D."/>
            <person name="Wang H."/>
            <person name="Twardziok S.O."/>
            <person name="Deal K.R."/>
            <person name="Huo N."/>
            <person name="Zhu T."/>
            <person name="Wang L."/>
            <person name="Wang Y."/>
            <person name="McGuire P.E."/>
            <person name="Liu S."/>
            <person name="Long H."/>
            <person name="Ramasamy R.K."/>
            <person name="Rodriguez J.C."/>
            <person name="Van S.L."/>
            <person name="Yuan L."/>
            <person name="Wang Z."/>
            <person name="Xia Z."/>
            <person name="Xiao L."/>
            <person name="Anderson O.D."/>
            <person name="Ouyang S."/>
            <person name="Liang Y."/>
            <person name="Zimin A.V."/>
            <person name="Pertea G."/>
            <person name="Qi P."/>
            <person name="Bennetzen J.L."/>
            <person name="Dai X."/>
            <person name="Dawson M.W."/>
            <person name="Muller H.G."/>
            <person name="Kugler K."/>
            <person name="Rivarola-Duarte L."/>
            <person name="Spannagl M."/>
            <person name="Mayer K.F.X."/>
            <person name="Lu F.H."/>
            <person name="Bevan M.W."/>
            <person name="Leroy P."/>
            <person name="Li P."/>
            <person name="You F.M."/>
            <person name="Sun Q."/>
            <person name="Liu Z."/>
            <person name="Lyons E."/>
            <person name="Wicker T."/>
            <person name="Salzberg S.L."/>
            <person name="Devos K.M."/>
            <person name="Dvorak J."/>
        </authorList>
    </citation>
    <scope>NUCLEOTIDE SEQUENCE [LARGE SCALE GENOMIC DNA]</scope>
    <source>
        <strain evidence="7">cv. AL8/78</strain>
    </source>
</reference>
<accession>A0A453IM50</accession>
<evidence type="ECO:0000256" key="3">
    <source>
        <dbReference type="ARBA" id="ARBA00023242"/>
    </source>
</evidence>
<dbReference type="InterPro" id="IPR031307">
    <property type="entry name" value="Ninja_fam"/>
</dbReference>
<comment type="subcellular location">
    <subcellularLocation>
        <location evidence="1 4">Nucleus</location>
    </subcellularLocation>
</comment>
<name>A0A453IM50_AEGTS</name>
<evidence type="ECO:0000313" key="8">
    <source>
        <dbReference type="Proteomes" id="UP000015105"/>
    </source>
</evidence>
<feature type="compositionally biased region" description="Low complexity" evidence="5">
    <location>
        <begin position="17"/>
        <end position="26"/>
    </location>
</feature>
<keyword evidence="8" id="KW-1185">Reference proteome</keyword>
<reference evidence="7" key="5">
    <citation type="journal article" date="2021" name="G3 (Bethesda)">
        <title>Aegilops tauschii genome assembly Aet v5.0 features greater sequence contiguity and improved annotation.</title>
        <authorList>
            <person name="Wang L."/>
            <person name="Zhu T."/>
            <person name="Rodriguez J.C."/>
            <person name="Deal K.R."/>
            <person name="Dubcovsky J."/>
            <person name="McGuire P.E."/>
            <person name="Lux T."/>
            <person name="Spannagl M."/>
            <person name="Mayer K.F.X."/>
            <person name="Baldrich P."/>
            <person name="Meyers B.C."/>
            <person name="Huo N."/>
            <person name="Gu Y.Q."/>
            <person name="Zhou H."/>
            <person name="Devos K.M."/>
            <person name="Bennetzen J.L."/>
            <person name="Unver T."/>
            <person name="Budak H."/>
            <person name="Gulick P.J."/>
            <person name="Galiba G."/>
            <person name="Kalapos B."/>
            <person name="Nelson D.R."/>
            <person name="Li P."/>
            <person name="You F.M."/>
            <person name="Luo M.C."/>
            <person name="Dvorak J."/>
        </authorList>
    </citation>
    <scope>NUCLEOTIDE SEQUENCE [LARGE SCALE GENOMIC DNA]</scope>
    <source>
        <strain evidence="7">cv. AL8/78</strain>
    </source>
</reference>
<proteinExistence type="inferred from homology"/>
<comment type="similarity">
    <text evidence="2 4">Belongs to the Ninja family.</text>
</comment>